<organism evidence="8 9">
    <name type="scientific">Ajellomyces capsulatus (strain H88)</name>
    <name type="common">Darling's disease fungus</name>
    <name type="synonym">Histoplasma capsulatum</name>
    <dbReference type="NCBI Taxonomy" id="544711"/>
    <lineage>
        <taxon>Eukaryota</taxon>
        <taxon>Fungi</taxon>
        <taxon>Dikarya</taxon>
        <taxon>Ascomycota</taxon>
        <taxon>Pezizomycotina</taxon>
        <taxon>Eurotiomycetes</taxon>
        <taxon>Eurotiomycetidae</taxon>
        <taxon>Onygenales</taxon>
        <taxon>Ajellomycetaceae</taxon>
        <taxon>Histoplasma</taxon>
    </lineage>
</organism>
<proteinExistence type="predicted"/>
<keyword evidence="4" id="KW-0472">Membrane</keyword>
<evidence type="ECO:0000259" key="7">
    <source>
        <dbReference type="Pfam" id="PF04991"/>
    </source>
</evidence>
<feature type="chain" id="PRO_5034433018" evidence="6">
    <location>
        <begin position="26"/>
        <end position="307"/>
    </location>
</feature>
<keyword evidence="3" id="KW-1133">Transmembrane helix</keyword>
<evidence type="ECO:0000256" key="6">
    <source>
        <dbReference type="SAM" id="SignalP"/>
    </source>
</evidence>
<feature type="domain" description="LicD/FKTN/FKRP nucleotidyltransferase" evidence="7">
    <location>
        <begin position="205"/>
        <end position="245"/>
    </location>
</feature>
<dbReference type="GO" id="GO:0016740">
    <property type="term" value="F:transferase activity"/>
    <property type="evidence" value="ECO:0007669"/>
    <property type="project" value="UniProtKB-KW"/>
</dbReference>
<name>A0A8A1LM26_AJEC8</name>
<dbReference type="AlphaFoldDB" id="A0A8A1LM26"/>
<comment type="subcellular location">
    <subcellularLocation>
        <location evidence="1">Membrane</location>
        <topology evidence="1">Single-pass membrane protein</topology>
    </subcellularLocation>
</comment>
<evidence type="ECO:0000256" key="1">
    <source>
        <dbReference type="ARBA" id="ARBA00004167"/>
    </source>
</evidence>
<dbReference type="Pfam" id="PF04991">
    <property type="entry name" value="LicD"/>
    <property type="match status" value="2"/>
</dbReference>
<dbReference type="GO" id="GO:0009100">
    <property type="term" value="P:glycoprotein metabolic process"/>
    <property type="evidence" value="ECO:0007669"/>
    <property type="project" value="UniProtKB-ARBA"/>
</dbReference>
<dbReference type="VEuPathDB" id="FungiDB:I7I53_00783"/>
<evidence type="ECO:0000256" key="3">
    <source>
        <dbReference type="ARBA" id="ARBA00022989"/>
    </source>
</evidence>
<evidence type="ECO:0000313" key="8">
    <source>
        <dbReference type="EMBL" id="QSS53504.1"/>
    </source>
</evidence>
<dbReference type="InterPro" id="IPR007074">
    <property type="entry name" value="LicD/FKTN/FKRP_NTP_transf"/>
</dbReference>
<feature type="domain" description="LicD/FKTN/FKRP nucleotidyltransferase" evidence="7">
    <location>
        <begin position="91"/>
        <end position="196"/>
    </location>
</feature>
<evidence type="ECO:0000256" key="4">
    <source>
        <dbReference type="ARBA" id="ARBA00023136"/>
    </source>
</evidence>
<keyword evidence="8" id="KW-0808">Transferase</keyword>
<dbReference type="InterPro" id="IPR009644">
    <property type="entry name" value="FKTN/MNN4/W02B3.4-1"/>
</dbReference>
<gene>
    <name evidence="8" type="primary">MNN4</name>
    <name evidence="8" type="ORF">I7I53_00783</name>
</gene>
<accession>A0A8A1LM26</accession>
<dbReference type="PANTHER" id="PTHR15407">
    <property type="entry name" value="FUKUTIN-RELATED"/>
    <property type="match status" value="1"/>
</dbReference>
<keyword evidence="2" id="KW-0812">Transmembrane</keyword>
<evidence type="ECO:0000256" key="5">
    <source>
        <dbReference type="SAM" id="MobiDB-lite"/>
    </source>
</evidence>
<dbReference type="PANTHER" id="PTHR15407:SF28">
    <property type="entry name" value="RIBITOL-5-PHOSPHATE TRANSFERASE FKTN"/>
    <property type="match status" value="1"/>
</dbReference>
<protein>
    <submittedName>
        <fullName evidence="8">Mannosylphosphate transferase</fullName>
    </submittedName>
</protein>
<dbReference type="GO" id="GO:0016020">
    <property type="term" value="C:membrane"/>
    <property type="evidence" value="ECO:0007669"/>
    <property type="project" value="UniProtKB-SubCell"/>
</dbReference>
<sequence>MRLLSWRSLLLVTSLCAHSLPSVSAVSFFFHNDLSRRNDREQPPEEKYFHEPGNDDILGHYDTRFFKGAVTYEERTDTLVHMTRAYLTFFRENGLETWIAHGTLLGWWWNGKMLPWDWDIDTQVNTATLYRMADTFNHTIYRYDLADDQTQRKYLLDVNPHARRRDRGQGQNIIDARWIDMRNGLYIDITGVSEVNPETEPGILQCKNFHKYETSDLYPMRESMYEGVPAKIPYKYHEILIKEYGQSAMVVKEYEDHNWVPELKLWVPDKERMAETAKLTPEERKKKQDEERSVRQNEIKQDSGRWG</sequence>
<dbReference type="EMBL" id="CP069104">
    <property type="protein sequence ID" value="QSS53504.1"/>
    <property type="molecule type" value="Genomic_DNA"/>
</dbReference>
<reference evidence="8" key="1">
    <citation type="submission" date="2021-01" db="EMBL/GenBank/DDBJ databases">
        <title>Chromosome-level genome assembly of a human fungal pathogen reveals clustering of transcriptionally co-regulated genes.</title>
        <authorList>
            <person name="Voorhies M."/>
            <person name="Cohen S."/>
            <person name="Shea T.P."/>
            <person name="Petrus S."/>
            <person name="Munoz J.F."/>
            <person name="Poplawski S."/>
            <person name="Goldman W.E."/>
            <person name="Michael T."/>
            <person name="Cuomo C.A."/>
            <person name="Sil A."/>
            <person name="Beyhan S."/>
        </authorList>
    </citation>
    <scope>NUCLEOTIDE SEQUENCE</scope>
    <source>
        <strain evidence="8">H88</strain>
    </source>
</reference>
<dbReference type="Proteomes" id="UP000663419">
    <property type="component" value="Chromosome 3"/>
</dbReference>
<evidence type="ECO:0000313" key="9">
    <source>
        <dbReference type="Proteomes" id="UP000663419"/>
    </source>
</evidence>
<keyword evidence="6" id="KW-0732">Signal</keyword>
<feature type="signal peptide" evidence="6">
    <location>
        <begin position="1"/>
        <end position="25"/>
    </location>
</feature>
<feature type="region of interest" description="Disordered" evidence="5">
    <location>
        <begin position="274"/>
        <end position="307"/>
    </location>
</feature>
<evidence type="ECO:0000256" key="2">
    <source>
        <dbReference type="ARBA" id="ARBA00022692"/>
    </source>
</evidence>